<dbReference type="CDD" id="cd00158">
    <property type="entry name" value="RHOD"/>
    <property type="match status" value="1"/>
</dbReference>
<proteinExistence type="predicted"/>
<evidence type="ECO:0000259" key="1">
    <source>
        <dbReference type="PROSITE" id="PS50206"/>
    </source>
</evidence>
<dbReference type="AlphaFoldDB" id="A0A1D9DZY9"/>
<evidence type="ECO:0000313" key="3">
    <source>
        <dbReference type="Proteomes" id="UP000243784"/>
    </source>
</evidence>
<evidence type="ECO:0000313" key="2">
    <source>
        <dbReference type="EMBL" id="AOY56340.1"/>
    </source>
</evidence>
<dbReference type="STRING" id="535712.A4Z71_05135"/>
<dbReference type="InterPro" id="IPR036873">
    <property type="entry name" value="Rhodanese-like_dom_sf"/>
</dbReference>
<protein>
    <recommendedName>
        <fullName evidence="1">Rhodanese domain-containing protein</fullName>
    </recommendedName>
</protein>
<sequence>MGFLSNLFKKKFETVSPSKAKELQAAGALLIDVRESHEYRSGHAAGARHIALSSLPNRLRDVPKERQILVICQSGARSARAAGFLADQGYSVINVAGGTSSWRSAGLPIS</sequence>
<dbReference type="PANTHER" id="PTHR43031">
    <property type="entry name" value="FAD-DEPENDENT OXIDOREDUCTASE"/>
    <property type="match status" value="1"/>
</dbReference>
<dbReference type="InterPro" id="IPR001763">
    <property type="entry name" value="Rhodanese-like_dom"/>
</dbReference>
<reference evidence="2 3" key="1">
    <citation type="journal article" date="2016" name="Biochim. Biophys. Acta">
        <title>Photochemical characterization of actinorhodopsin and its functional existence in the natural host.</title>
        <authorList>
            <person name="Nakamura S."/>
            <person name="Kikukawa T."/>
            <person name="Tamogami J."/>
            <person name="Kamiya M."/>
            <person name="Aizawa T."/>
            <person name="Hahn M.W."/>
            <person name="Ihara K."/>
            <person name="Kamo N."/>
            <person name="Demura M."/>
        </authorList>
    </citation>
    <scope>NUCLEOTIDE SEQUENCE [LARGE SCALE GENOMIC DNA]</scope>
    <source>
        <strain evidence="2 3">MWH-Dar1</strain>
    </source>
</reference>
<dbReference type="EMBL" id="CP015208">
    <property type="protein sequence ID" value="AOY56340.1"/>
    <property type="molecule type" value="Genomic_DNA"/>
</dbReference>
<dbReference type="OrthoDB" id="9800872at2"/>
<name>A0A1D9DZY9_9MICO</name>
<dbReference type="PANTHER" id="PTHR43031:SF18">
    <property type="entry name" value="RHODANESE-RELATED SULFURTRANSFERASES"/>
    <property type="match status" value="1"/>
</dbReference>
<dbReference type="SUPFAM" id="SSF52821">
    <property type="entry name" value="Rhodanese/Cell cycle control phosphatase"/>
    <property type="match status" value="1"/>
</dbReference>
<keyword evidence="3" id="KW-1185">Reference proteome</keyword>
<organism evidence="2 3">
    <name type="scientific">Candidatus Rhodoluna planktonica</name>
    <dbReference type="NCBI Taxonomy" id="535712"/>
    <lineage>
        <taxon>Bacteria</taxon>
        <taxon>Bacillati</taxon>
        <taxon>Actinomycetota</taxon>
        <taxon>Actinomycetes</taxon>
        <taxon>Micrococcales</taxon>
        <taxon>Microbacteriaceae</taxon>
        <taxon>Luna cluster</taxon>
        <taxon>Luna-1 subcluster</taxon>
        <taxon>Rhodoluna</taxon>
    </lineage>
</organism>
<dbReference type="SMART" id="SM00450">
    <property type="entry name" value="RHOD"/>
    <property type="match status" value="1"/>
</dbReference>
<dbReference type="Gene3D" id="3.40.250.10">
    <property type="entry name" value="Rhodanese-like domain"/>
    <property type="match status" value="1"/>
</dbReference>
<dbReference type="RefSeq" id="WP_070954847.1">
    <property type="nucleotide sequence ID" value="NZ_CP015208.1"/>
</dbReference>
<dbReference type="Pfam" id="PF00581">
    <property type="entry name" value="Rhodanese"/>
    <property type="match status" value="1"/>
</dbReference>
<dbReference type="InterPro" id="IPR050229">
    <property type="entry name" value="GlpE_sulfurtransferase"/>
</dbReference>
<accession>A0A1D9DZY9</accession>
<dbReference type="Proteomes" id="UP000243784">
    <property type="component" value="Chromosome"/>
</dbReference>
<dbReference type="KEGG" id="rpla:A4Z71_05135"/>
<feature type="domain" description="Rhodanese" evidence="1">
    <location>
        <begin position="24"/>
        <end position="110"/>
    </location>
</feature>
<gene>
    <name evidence="2" type="ORF">A4Z71_05135</name>
</gene>
<dbReference type="PROSITE" id="PS50206">
    <property type="entry name" value="RHODANESE_3"/>
    <property type="match status" value="1"/>
</dbReference>